<dbReference type="SUPFAM" id="SSF89550">
    <property type="entry name" value="PHP domain-like"/>
    <property type="match status" value="1"/>
</dbReference>
<dbReference type="Pfam" id="PF02811">
    <property type="entry name" value="PHP"/>
    <property type="match status" value="1"/>
</dbReference>
<dbReference type="GO" id="GO:0008270">
    <property type="term" value="F:zinc ion binding"/>
    <property type="evidence" value="ECO:0007669"/>
    <property type="project" value="TreeGrafter"/>
</dbReference>
<dbReference type="NCBIfam" id="NF006251">
    <property type="entry name" value="PRK08392.1"/>
    <property type="match status" value="1"/>
</dbReference>
<evidence type="ECO:0000259" key="1">
    <source>
        <dbReference type="SMART" id="SM00481"/>
    </source>
</evidence>
<evidence type="ECO:0000313" key="2">
    <source>
        <dbReference type="EMBL" id="HDD31678.1"/>
    </source>
</evidence>
<dbReference type="SMART" id="SM00481">
    <property type="entry name" value="POLIIIAc"/>
    <property type="match status" value="1"/>
</dbReference>
<dbReference type="Proteomes" id="UP000886210">
    <property type="component" value="Unassembled WGS sequence"/>
</dbReference>
<dbReference type="Gene3D" id="3.20.20.140">
    <property type="entry name" value="Metal-dependent hydrolases"/>
    <property type="match status" value="1"/>
</dbReference>
<dbReference type="GO" id="GO:0042578">
    <property type="term" value="F:phosphoric ester hydrolase activity"/>
    <property type="evidence" value="ECO:0007669"/>
    <property type="project" value="TreeGrafter"/>
</dbReference>
<proteinExistence type="predicted"/>
<protein>
    <submittedName>
        <fullName evidence="2">PHP domain-containing protein</fullName>
    </submittedName>
</protein>
<sequence>MMDLHTHTRFSDGIGHIRDNIAEAEMKGLKIVGISDHIHFFTPHLLNSYLSLIEQAKKESEIPVLAGVEANILPEGVDISDDFRKKLDYVIASVHLYFDPGRYDEYLELIKLAIWDENIDIIGHFGNVFPYIGYPPMEEYGEIVDLAEEHGKAFEISSRYRVPELDFIKLCIKRGVKLIFASDAHQPRDVGNISWSLKAFKKAGGKKEDLLFSELL</sequence>
<dbReference type="AlphaFoldDB" id="A0A7C0TZQ2"/>
<reference evidence="2" key="1">
    <citation type="journal article" date="2020" name="mSystems">
        <title>Genome- and Community-Level Interaction Insights into Carbon Utilization and Element Cycling Functions of Hydrothermarchaeota in Hydrothermal Sediment.</title>
        <authorList>
            <person name="Zhou Z."/>
            <person name="Liu Y."/>
            <person name="Xu W."/>
            <person name="Pan J."/>
            <person name="Luo Z.H."/>
            <person name="Li M."/>
        </authorList>
    </citation>
    <scope>NUCLEOTIDE SEQUENCE [LARGE SCALE GENOMIC DNA]</scope>
    <source>
        <strain evidence="2">HyVt-151</strain>
    </source>
</reference>
<dbReference type="PANTHER" id="PTHR36928">
    <property type="entry name" value="PHOSPHATASE YCDX-RELATED"/>
    <property type="match status" value="1"/>
</dbReference>
<dbReference type="InterPro" id="IPR004013">
    <property type="entry name" value="PHP_dom"/>
</dbReference>
<dbReference type="EMBL" id="DQYG01000150">
    <property type="protein sequence ID" value="HDD31678.1"/>
    <property type="molecule type" value="Genomic_DNA"/>
</dbReference>
<dbReference type="InterPro" id="IPR016195">
    <property type="entry name" value="Pol/histidinol_Pase-like"/>
</dbReference>
<feature type="domain" description="Polymerase/histidinol phosphatase N-terminal" evidence="1">
    <location>
        <begin position="2"/>
        <end position="74"/>
    </location>
</feature>
<name>A0A7C0TZQ2_THELI</name>
<gene>
    <name evidence="2" type="ORF">ENF72_03550</name>
</gene>
<organism evidence="2">
    <name type="scientific">Thermococcus litoralis</name>
    <dbReference type="NCBI Taxonomy" id="2265"/>
    <lineage>
        <taxon>Archaea</taxon>
        <taxon>Methanobacteriati</taxon>
        <taxon>Methanobacteriota</taxon>
        <taxon>Thermococci</taxon>
        <taxon>Thermococcales</taxon>
        <taxon>Thermococcaceae</taxon>
        <taxon>Thermococcus</taxon>
    </lineage>
</organism>
<dbReference type="InterPro" id="IPR003141">
    <property type="entry name" value="Pol/His_phosphatase_N"/>
</dbReference>
<comment type="caution">
    <text evidence="2">The sequence shown here is derived from an EMBL/GenBank/DDBJ whole genome shotgun (WGS) entry which is preliminary data.</text>
</comment>
<dbReference type="InterPro" id="IPR050243">
    <property type="entry name" value="PHP_phosphatase"/>
</dbReference>
<accession>A0A7C0TZQ2</accession>
<dbReference type="GO" id="GO:0005829">
    <property type="term" value="C:cytosol"/>
    <property type="evidence" value="ECO:0007669"/>
    <property type="project" value="TreeGrafter"/>
</dbReference>
<dbReference type="PANTHER" id="PTHR36928:SF1">
    <property type="entry name" value="PHOSPHATASE YCDX-RELATED"/>
    <property type="match status" value="1"/>
</dbReference>